<comment type="catalytic activity">
    <reaction evidence="3">
        <text>ATP + H2O = ADP + phosphate + H(+)</text>
        <dbReference type="Rhea" id="RHEA:13065"/>
        <dbReference type="ChEBI" id="CHEBI:15377"/>
        <dbReference type="ChEBI" id="CHEBI:15378"/>
        <dbReference type="ChEBI" id="CHEBI:30616"/>
        <dbReference type="ChEBI" id="CHEBI:43474"/>
        <dbReference type="ChEBI" id="CHEBI:456216"/>
        <dbReference type="EC" id="5.6.2.3"/>
    </reaction>
</comment>
<dbReference type="SUPFAM" id="SSF52540">
    <property type="entry name" value="P-loop containing nucleoside triphosphate hydrolases"/>
    <property type="match status" value="1"/>
</dbReference>
<dbReference type="Gene3D" id="1.10.10.2220">
    <property type="match status" value="1"/>
</dbReference>
<dbReference type="EC" id="5.6.2.3" evidence="3"/>
<dbReference type="NCBIfam" id="TIGR01448">
    <property type="entry name" value="recD_rel"/>
    <property type="match status" value="1"/>
</dbReference>
<organism evidence="5 6">
    <name type="scientific">Massiliimalia timonensis</name>
    <dbReference type="NCBI Taxonomy" id="1987501"/>
    <lineage>
        <taxon>Bacteria</taxon>
        <taxon>Bacillati</taxon>
        <taxon>Bacillota</taxon>
        <taxon>Clostridia</taxon>
        <taxon>Eubacteriales</taxon>
        <taxon>Oscillospiraceae</taxon>
        <taxon>Massiliimalia</taxon>
    </lineage>
</organism>
<dbReference type="CDD" id="cd17933">
    <property type="entry name" value="DEXSc_RecD-like"/>
    <property type="match status" value="1"/>
</dbReference>
<dbReference type="InterPro" id="IPR027417">
    <property type="entry name" value="P-loop_NTPase"/>
</dbReference>
<dbReference type="CDD" id="cd18809">
    <property type="entry name" value="SF1_C_RecD"/>
    <property type="match status" value="1"/>
</dbReference>
<feature type="binding site" evidence="3">
    <location>
        <begin position="355"/>
        <end position="359"/>
    </location>
    <ligand>
        <name>ATP</name>
        <dbReference type="ChEBI" id="CHEBI:30616"/>
    </ligand>
</feature>
<dbReference type="InterPro" id="IPR029493">
    <property type="entry name" value="RecD2-like_HHH"/>
</dbReference>
<dbReference type="Proteomes" id="UP000632659">
    <property type="component" value="Unassembled WGS sequence"/>
</dbReference>
<dbReference type="InterPro" id="IPR055446">
    <property type="entry name" value="RecD2_N_OB"/>
</dbReference>
<dbReference type="InterPro" id="IPR010994">
    <property type="entry name" value="RuvA_2-like"/>
</dbReference>
<dbReference type="Pfam" id="PF18335">
    <property type="entry name" value="SH3_13"/>
    <property type="match status" value="1"/>
</dbReference>
<dbReference type="GO" id="GO:0017116">
    <property type="term" value="F:single-stranded DNA helicase activity"/>
    <property type="evidence" value="ECO:0007669"/>
    <property type="project" value="TreeGrafter"/>
</dbReference>
<dbReference type="InterPro" id="IPR050534">
    <property type="entry name" value="Coronavir_polyprotein_1ab"/>
</dbReference>
<name>A0A8J6TXK9_9FIRM</name>
<keyword evidence="3 5" id="KW-0347">Helicase</keyword>
<keyword evidence="1 3" id="KW-0547">Nucleotide-binding</keyword>
<sequence length="732" mass="82403">MRCAYERTIFVNEEDRFCIIECSTKDPNVPKEAKKKGTKDRIFFVAAGHNLSLNHSIEMELHGKWEKDRYGMKLKVENCIEIVPQTREGIIGYLSSGLIKGIGRATAEEIVDQFGAKTLEIIEFTPEKLLQIRGITSRKLREISKTYQESRELRDIVSFLAQFDLSVSKALKIHKEFGAQSLDVLQRNPYQFCGISGFGFLTVDAIARKNGCKPDHKQRIEEGLLYLLDNAQGNGGHLYLSKEELLAQAYGLLNHGFAQETVSMEKIGSVLTHMSLSGQLVSDNDCVYLPYLYGAERRTAERICELAGETELYPDLNDVLQEAQEKLGIIPAQKQKEAVNMCMENALSIITGGPGTGKTTVLKLILEVYHRLIGKTVMMMAPTSMAANKMSESTGVSGASTIHRALQLRYLEENDGEECQTLEADFIIVDEMSMTDMRLAEKLFLSIKPGTRVLLVGDPDQLPSVGAGNVFRELIDCGKIPVTRLEFVYRQQEGSRITENAERIRKGSCTLQYDDSFRFVPCKTQDQASDLLRSLYLQEVKENGLEEVQIITPVRRNGELSSNSLNRALHDQVNPPTFGKNEARVGARIFRVGDRVQQMENTETVSNGEIGTLTGIEVQDETTVFTIQFSDSREVHYEADDMAKVQFSFAITVHKSQGNEWKTIIIPMMYRFYNMLRRNLIYTAVTRSKSKVILIGERGALMKAIRISDVDKRNTRLSEQIIQMMEQNTGGV</sequence>
<dbReference type="RefSeq" id="WP_187536604.1">
    <property type="nucleotide sequence ID" value="NZ_JACRTL010000005.1"/>
</dbReference>
<feature type="domain" description="AAA+ ATPase" evidence="4">
    <location>
        <begin position="344"/>
        <end position="481"/>
    </location>
</feature>
<evidence type="ECO:0000256" key="1">
    <source>
        <dbReference type="ARBA" id="ARBA00022741"/>
    </source>
</evidence>
<keyword evidence="3" id="KW-0413">Isomerase</keyword>
<accession>A0A8J6TXK9</accession>
<dbReference type="GO" id="GO:0009338">
    <property type="term" value="C:exodeoxyribonuclease V complex"/>
    <property type="evidence" value="ECO:0007669"/>
    <property type="project" value="TreeGrafter"/>
</dbReference>
<evidence type="ECO:0000313" key="6">
    <source>
        <dbReference type="Proteomes" id="UP000632659"/>
    </source>
</evidence>
<dbReference type="Pfam" id="PF23139">
    <property type="entry name" value="OB_YrrC"/>
    <property type="match status" value="1"/>
</dbReference>
<comment type="caution">
    <text evidence="5">The sequence shown here is derived from an EMBL/GenBank/DDBJ whole genome shotgun (WGS) entry which is preliminary data.</text>
</comment>
<dbReference type="GO" id="GO:0003677">
    <property type="term" value="F:DNA binding"/>
    <property type="evidence" value="ECO:0007669"/>
    <property type="project" value="UniProtKB-UniRule"/>
</dbReference>
<dbReference type="Gene3D" id="1.10.150.20">
    <property type="entry name" value="5' to 3' exonuclease, C-terminal subdomain"/>
    <property type="match status" value="1"/>
</dbReference>
<proteinExistence type="inferred from homology"/>
<dbReference type="HAMAP" id="MF_01488">
    <property type="entry name" value="RecD2"/>
    <property type="match status" value="1"/>
</dbReference>
<dbReference type="GO" id="GO:0043139">
    <property type="term" value="F:5'-3' DNA helicase activity"/>
    <property type="evidence" value="ECO:0007669"/>
    <property type="project" value="UniProtKB-UniRule"/>
</dbReference>
<comment type="similarity">
    <text evidence="3">Belongs to the RecD family. RecD2 subfamily.</text>
</comment>
<dbReference type="Pfam" id="PF13604">
    <property type="entry name" value="AAA_30"/>
    <property type="match status" value="1"/>
</dbReference>
<keyword evidence="3" id="KW-0378">Hydrolase</keyword>
<dbReference type="InterPro" id="IPR003593">
    <property type="entry name" value="AAA+_ATPase"/>
</dbReference>
<dbReference type="PANTHER" id="PTHR43788:SF6">
    <property type="entry name" value="DNA HELICASE B"/>
    <property type="match status" value="1"/>
</dbReference>
<dbReference type="EMBL" id="JACRTL010000005">
    <property type="protein sequence ID" value="MBC8611380.1"/>
    <property type="molecule type" value="Genomic_DNA"/>
</dbReference>
<evidence type="ECO:0000313" key="5">
    <source>
        <dbReference type="EMBL" id="MBC8611380.1"/>
    </source>
</evidence>
<dbReference type="GO" id="GO:0005524">
    <property type="term" value="F:ATP binding"/>
    <property type="evidence" value="ECO:0007669"/>
    <property type="project" value="UniProtKB-UniRule"/>
</dbReference>
<keyword evidence="6" id="KW-1185">Reference proteome</keyword>
<dbReference type="AlphaFoldDB" id="A0A8J6TXK9"/>
<keyword evidence="3" id="KW-0238">DNA-binding</keyword>
<keyword evidence="2 3" id="KW-0067">ATP-binding</keyword>
<dbReference type="SMART" id="SM00382">
    <property type="entry name" value="AAA"/>
    <property type="match status" value="1"/>
</dbReference>
<evidence type="ECO:0000256" key="3">
    <source>
        <dbReference type="HAMAP-Rule" id="MF_01488"/>
    </source>
</evidence>
<dbReference type="GO" id="GO:0016787">
    <property type="term" value="F:hydrolase activity"/>
    <property type="evidence" value="ECO:0007669"/>
    <property type="project" value="UniProtKB-KW"/>
</dbReference>
<dbReference type="InterPro" id="IPR027785">
    <property type="entry name" value="UvrD-like_helicase_C"/>
</dbReference>
<evidence type="ECO:0000256" key="2">
    <source>
        <dbReference type="ARBA" id="ARBA00022840"/>
    </source>
</evidence>
<dbReference type="Gene3D" id="3.40.50.300">
    <property type="entry name" value="P-loop containing nucleotide triphosphate hydrolases"/>
    <property type="match status" value="2"/>
</dbReference>
<dbReference type="PANTHER" id="PTHR43788">
    <property type="entry name" value="DNA2/NAM7 HELICASE FAMILY MEMBER"/>
    <property type="match status" value="1"/>
</dbReference>
<dbReference type="Pfam" id="PF13538">
    <property type="entry name" value="UvrD_C_2"/>
    <property type="match status" value="1"/>
</dbReference>
<evidence type="ECO:0000259" key="4">
    <source>
        <dbReference type="SMART" id="SM00382"/>
    </source>
</evidence>
<gene>
    <name evidence="3" type="primary">recD2</name>
    <name evidence="5" type="ORF">H8702_09735</name>
</gene>
<dbReference type="Gene3D" id="2.30.30.940">
    <property type="match status" value="1"/>
</dbReference>
<reference evidence="5" key="1">
    <citation type="submission" date="2020-08" db="EMBL/GenBank/DDBJ databases">
        <title>Genome public.</title>
        <authorList>
            <person name="Liu C."/>
            <person name="Sun Q."/>
        </authorList>
    </citation>
    <scope>NUCLEOTIDE SEQUENCE</scope>
    <source>
        <strain evidence="5">NSJ-15</strain>
    </source>
</reference>
<protein>
    <recommendedName>
        <fullName evidence="3">ATP-dependent RecD2 DNA helicase</fullName>
        <ecNumber evidence="3">5.6.2.3</ecNumber>
    </recommendedName>
    <alternativeName>
        <fullName evidence="3">DNA 5'-3' helicase subunit RecD2</fullName>
    </alternativeName>
</protein>
<dbReference type="InterPro" id="IPR006345">
    <property type="entry name" value="RecD2"/>
</dbReference>
<comment type="function">
    <text evidence="3">DNA-dependent ATPase and ATP-dependent 5'-3' DNA helicase. Has no activity on blunt DNA or DNA with 3'-overhangs, requires at least 10 bases of 5'-ssDNA for helicase activity.</text>
</comment>
<dbReference type="InterPro" id="IPR041451">
    <property type="entry name" value="RecD2_SH13"/>
</dbReference>
<dbReference type="Pfam" id="PF14490">
    <property type="entry name" value="HHH_RecD2"/>
    <property type="match status" value="1"/>
</dbReference>
<dbReference type="SUPFAM" id="SSF47781">
    <property type="entry name" value="RuvA domain 2-like"/>
    <property type="match status" value="1"/>
</dbReference>
<dbReference type="GO" id="GO:0006310">
    <property type="term" value="P:DNA recombination"/>
    <property type="evidence" value="ECO:0007669"/>
    <property type="project" value="InterPro"/>
</dbReference>